<keyword evidence="2" id="KW-1185">Reference proteome</keyword>
<sequence>MPSHVALIIAIISVKNSRLCSYSLAKYKISNEISQMIIQKYFFPTNKQPQR</sequence>
<organism evidence="1 2">
    <name type="scientific">Scutellospora calospora</name>
    <dbReference type="NCBI Taxonomy" id="85575"/>
    <lineage>
        <taxon>Eukaryota</taxon>
        <taxon>Fungi</taxon>
        <taxon>Fungi incertae sedis</taxon>
        <taxon>Mucoromycota</taxon>
        <taxon>Glomeromycotina</taxon>
        <taxon>Glomeromycetes</taxon>
        <taxon>Diversisporales</taxon>
        <taxon>Gigasporaceae</taxon>
        <taxon>Scutellospora</taxon>
    </lineage>
</organism>
<reference evidence="1" key="1">
    <citation type="submission" date="2021-06" db="EMBL/GenBank/DDBJ databases">
        <authorList>
            <person name="Kallberg Y."/>
            <person name="Tangrot J."/>
            <person name="Rosling A."/>
        </authorList>
    </citation>
    <scope>NUCLEOTIDE SEQUENCE</scope>
    <source>
        <strain evidence="1">AU212A</strain>
    </source>
</reference>
<comment type="caution">
    <text evidence="1">The sequence shown here is derived from an EMBL/GenBank/DDBJ whole genome shotgun (WGS) entry which is preliminary data.</text>
</comment>
<dbReference type="Proteomes" id="UP000789860">
    <property type="component" value="Unassembled WGS sequence"/>
</dbReference>
<proteinExistence type="predicted"/>
<evidence type="ECO:0000313" key="2">
    <source>
        <dbReference type="Proteomes" id="UP000789860"/>
    </source>
</evidence>
<gene>
    <name evidence="1" type="ORF">SCALOS_LOCUS1108</name>
</gene>
<protein>
    <submittedName>
        <fullName evidence="1">6787_t:CDS:1</fullName>
    </submittedName>
</protein>
<name>A0ACA9K3N9_9GLOM</name>
<dbReference type="EMBL" id="CAJVPM010000677">
    <property type="protein sequence ID" value="CAG8449294.1"/>
    <property type="molecule type" value="Genomic_DNA"/>
</dbReference>
<evidence type="ECO:0000313" key="1">
    <source>
        <dbReference type="EMBL" id="CAG8449294.1"/>
    </source>
</evidence>
<accession>A0ACA9K3N9</accession>
<feature type="non-terminal residue" evidence="1">
    <location>
        <position position="51"/>
    </location>
</feature>